<dbReference type="InterPro" id="IPR036390">
    <property type="entry name" value="WH_DNA-bd_sf"/>
</dbReference>
<keyword evidence="3" id="KW-1185">Reference proteome</keyword>
<dbReference type="PROSITE" id="PS50987">
    <property type="entry name" value="HTH_ARSR_2"/>
    <property type="match status" value="1"/>
</dbReference>
<evidence type="ECO:0000313" key="2">
    <source>
        <dbReference type="EMBL" id="MFD2264304.1"/>
    </source>
</evidence>
<proteinExistence type="predicted"/>
<dbReference type="Pfam" id="PF01022">
    <property type="entry name" value="HTH_5"/>
    <property type="match status" value="1"/>
</dbReference>
<name>A0ABW5DTQ8_9PROT</name>
<dbReference type="PRINTS" id="PR00778">
    <property type="entry name" value="HTHARSR"/>
</dbReference>
<reference evidence="3" key="1">
    <citation type="journal article" date="2019" name="Int. J. Syst. Evol. Microbiol.">
        <title>The Global Catalogue of Microorganisms (GCM) 10K type strain sequencing project: providing services to taxonomists for standard genome sequencing and annotation.</title>
        <authorList>
            <consortium name="The Broad Institute Genomics Platform"/>
            <consortium name="The Broad Institute Genome Sequencing Center for Infectious Disease"/>
            <person name="Wu L."/>
            <person name="Ma J."/>
        </authorList>
    </citation>
    <scope>NUCLEOTIDE SEQUENCE [LARGE SCALE GENOMIC DNA]</scope>
    <source>
        <strain evidence="3">CGMCC 1.19062</strain>
    </source>
</reference>
<dbReference type="InterPro" id="IPR001845">
    <property type="entry name" value="HTH_ArsR_DNA-bd_dom"/>
</dbReference>
<feature type="domain" description="HTH arsR-type" evidence="1">
    <location>
        <begin position="24"/>
        <end position="119"/>
    </location>
</feature>
<gene>
    <name evidence="2" type="ORF">ACFSM5_15480</name>
</gene>
<dbReference type="Gene3D" id="1.10.10.10">
    <property type="entry name" value="Winged helix-like DNA-binding domain superfamily/Winged helix DNA-binding domain"/>
    <property type="match status" value="1"/>
</dbReference>
<evidence type="ECO:0000259" key="1">
    <source>
        <dbReference type="PROSITE" id="PS50987"/>
    </source>
</evidence>
<dbReference type="CDD" id="cd00090">
    <property type="entry name" value="HTH_ARSR"/>
    <property type="match status" value="1"/>
</dbReference>
<comment type="caution">
    <text evidence="2">The sequence shown here is derived from an EMBL/GenBank/DDBJ whole genome shotgun (WGS) entry which is preliminary data.</text>
</comment>
<dbReference type="PANTHER" id="PTHR39168:SF1">
    <property type="entry name" value="TRANSCRIPTIONAL REGULATORY PROTEIN"/>
    <property type="match status" value="1"/>
</dbReference>
<dbReference type="SMART" id="SM00418">
    <property type="entry name" value="HTH_ARSR"/>
    <property type="match status" value="1"/>
</dbReference>
<organism evidence="2 3">
    <name type="scientific">Lacibacterium aquatile</name>
    <dbReference type="NCBI Taxonomy" id="1168082"/>
    <lineage>
        <taxon>Bacteria</taxon>
        <taxon>Pseudomonadati</taxon>
        <taxon>Pseudomonadota</taxon>
        <taxon>Alphaproteobacteria</taxon>
        <taxon>Rhodospirillales</taxon>
        <taxon>Rhodospirillaceae</taxon>
    </lineage>
</organism>
<dbReference type="EMBL" id="JBHUIP010000013">
    <property type="protein sequence ID" value="MFD2264304.1"/>
    <property type="molecule type" value="Genomic_DNA"/>
</dbReference>
<evidence type="ECO:0000313" key="3">
    <source>
        <dbReference type="Proteomes" id="UP001597295"/>
    </source>
</evidence>
<dbReference type="PANTHER" id="PTHR39168">
    <property type="entry name" value="TRANSCRIPTIONAL REGULATOR-RELATED"/>
    <property type="match status" value="1"/>
</dbReference>
<dbReference type="NCBIfam" id="NF033788">
    <property type="entry name" value="HTH_metalloreg"/>
    <property type="match status" value="1"/>
</dbReference>
<dbReference type="InterPro" id="IPR052543">
    <property type="entry name" value="HTH_Metal-responsive_Reg"/>
</dbReference>
<dbReference type="Proteomes" id="UP001597295">
    <property type="component" value="Unassembled WGS sequence"/>
</dbReference>
<dbReference type="InterPro" id="IPR036388">
    <property type="entry name" value="WH-like_DNA-bd_sf"/>
</dbReference>
<accession>A0ABW5DTQ8</accession>
<dbReference type="RefSeq" id="WP_379877377.1">
    <property type="nucleotide sequence ID" value="NZ_JBHUIP010000013.1"/>
</dbReference>
<dbReference type="SUPFAM" id="SSF46785">
    <property type="entry name" value="Winged helix' DNA-binding domain"/>
    <property type="match status" value="1"/>
</dbReference>
<sequence>MVRSTPNYSSLTGGAVGGKIAAMTNLVSGITLAEVASVIGDVARANILSALMDGRALTAGELAWYAGVGAPTTSGHLAKLAEANLVTVEKQGRHRYYRLASAQVAEVLEALMTLSASGPKRHRPTGPKDEAMRTARTCYDHLAGRLGIAVADAMTGRGLIVLGEGAGTVTDEGRGFLQAFGVDPGAGPRSRPVCKTCLDWSERRPHLAGKVGVGLCNRAFELGWIERTRDSRALKITGAGEAGFLEVFGFMLDA</sequence>
<protein>
    <submittedName>
        <fullName evidence="2">ArsR/SmtB family transcription factor</fullName>
    </submittedName>
</protein>
<dbReference type="InterPro" id="IPR011991">
    <property type="entry name" value="ArsR-like_HTH"/>
</dbReference>